<proteinExistence type="predicted"/>
<dbReference type="Proteomes" id="UP000644756">
    <property type="component" value="Unassembled WGS sequence"/>
</dbReference>
<protein>
    <recommendedName>
        <fullName evidence="3">ASCH domain-containing protein</fullName>
    </recommendedName>
</protein>
<keyword evidence="2" id="KW-1185">Reference proteome</keyword>
<dbReference type="RefSeq" id="WP_188528219.1">
    <property type="nucleotide sequence ID" value="NZ_BMGR01000001.1"/>
</dbReference>
<gene>
    <name evidence="1" type="ORF">GCM10010916_02400</name>
</gene>
<reference evidence="1" key="2">
    <citation type="submission" date="2020-09" db="EMBL/GenBank/DDBJ databases">
        <authorList>
            <person name="Sun Q."/>
            <person name="Zhou Y."/>
        </authorList>
    </citation>
    <scope>NUCLEOTIDE SEQUENCE</scope>
    <source>
        <strain evidence="1">CGMCC 1.12987</strain>
    </source>
</reference>
<evidence type="ECO:0008006" key="3">
    <source>
        <dbReference type="Google" id="ProtNLM"/>
    </source>
</evidence>
<organism evidence="1 2">
    <name type="scientific">Paenibacillus abyssi</name>
    <dbReference type="NCBI Taxonomy" id="1340531"/>
    <lineage>
        <taxon>Bacteria</taxon>
        <taxon>Bacillati</taxon>
        <taxon>Bacillota</taxon>
        <taxon>Bacilli</taxon>
        <taxon>Bacillales</taxon>
        <taxon>Paenibacillaceae</taxon>
        <taxon>Paenibacillus</taxon>
    </lineage>
</organism>
<name>A0A917FKT3_9BACL</name>
<accession>A0A917FKT3</accession>
<dbReference type="InterPro" id="IPR047907">
    <property type="entry name" value="CD1375-like"/>
</dbReference>
<evidence type="ECO:0000313" key="2">
    <source>
        <dbReference type="Proteomes" id="UP000644756"/>
    </source>
</evidence>
<reference evidence="1" key="1">
    <citation type="journal article" date="2014" name="Int. J. Syst. Evol. Microbiol.">
        <title>Complete genome sequence of Corynebacterium casei LMG S-19264T (=DSM 44701T), isolated from a smear-ripened cheese.</title>
        <authorList>
            <consortium name="US DOE Joint Genome Institute (JGI-PGF)"/>
            <person name="Walter F."/>
            <person name="Albersmeier A."/>
            <person name="Kalinowski J."/>
            <person name="Ruckert C."/>
        </authorList>
    </citation>
    <scope>NUCLEOTIDE SEQUENCE</scope>
    <source>
        <strain evidence="1">CGMCC 1.12987</strain>
    </source>
</reference>
<sequence>MSIVQIYARLIAEGRRTLDSVPANIRAEVEAAINSGGGA</sequence>
<dbReference type="AlphaFoldDB" id="A0A917FKT3"/>
<dbReference type="NCBIfam" id="NF040910">
    <property type="entry name" value="CD1375_fam"/>
    <property type="match status" value="1"/>
</dbReference>
<evidence type="ECO:0000313" key="1">
    <source>
        <dbReference type="EMBL" id="GGF88581.1"/>
    </source>
</evidence>
<dbReference type="EMBL" id="BMGR01000001">
    <property type="protein sequence ID" value="GGF88581.1"/>
    <property type="molecule type" value="Genomic_DNA"/>
</dbReference>
<comment type="caution">
    <text evidence="1">The sequence shown here is derived from an EMBL/GenBank/DDBJ whole genome shotgun (WGS) entry which is preliminary data.</text>
</comment>